<evidence type="ECO:0000256" key="1">
    <source>
        <dbReference type="SAM" id="Phobius"/>
    </source>
</evidence>
<protein>
    <submittedName>
        <fullName evidence="2">Uncharacterized protein</fullName>
    </submittedName>
</protein>
<feature type="transmembrane region" description="Helical" evidence="1">
    <location>
        <begin position="287"/>
        <end position="308"/>
    </location>
</feature>
<keyword evidence="1" id="KW-0472">Membrane</keyword>
<organism evidence="2 3">
    <name type="scientific">[Ruminococcus] torques</name>
    <dbReference type="NCBI Taxonomy" id="33039"/>
    <lineage>
        <taxon>Bacteria</taxon>
        <taxon>Bacillati</taxon>
        <taxon>Bacillota</taxon>
        <taxon>Clostridia</taxon>
        <taxon>Lachnospirales</taxon>
        <taxon>Lachnospiraceae</taxon>
        <taxon>Mediterraneibacter</taxon>
    </lineage>
</organism>
<feature type="transmembrane region" description="Helical" evidence="1">
    <location>
        <begin position="180"/>
        <end position="203"/>
    </location>
</feature>
<dbReference type="AlphaFoldDB" id="A0A564U5V6"/>
<feature type="transmembrane region" description="Helical" evidence="1">
    <location>
        <begin position="323"/>
        <end position="342"/>
    </location>
</feature>
<keyword evidence="1" id="KW-1133">Transmembrane helix</keyword>
<reference evidence="2 3" key="1">
    <citation type="submission" date="2019-07" db="EMBL/GenBank/DDBJ databases">
        <authorList>
            <person name="Hibberd C M."/>
            <person name="Gehrig L. J."/>
            <person name="Chang H.-W."/>
            <person name="Venkatesh S."/>
        </authorList>
    </citation>
    <scope>NUCLEOTIDE SEQUENCE [LARGE SCALE GENOMIC DNA]</scope>
    <source>
        <strain evidence="2">Ruminococcus_torques_SSTS_Bg7063</strain>
    </source>
</reference>
<dbReference type="Proteomes" id="UP000363661">
    <property type="component" value="Unassembled WGS sequence"/>
</dbReference>
<gene>
    <name evidence="2" type="ORF">RTSSTS7063_02033</name>
</gene>
<dbReference type="EMBL" id="CABHNA010000067">
    <property type="protein sequence ID" value="VUX14792.1"/>
    <property type="molecule type" value="Genomic_DNA"/>
</dbReference>
<sequence>MNYEQKSNALLELLSQLADDTEYSKKDRGREIQILSRIYSEGFRHSYAKISTKVQAILEDDIDKGECLSQNLQMLKKSIEKLTYNKSISMEICNKVRKLCDHVNLEIGRYNLIMNKIETRISNLQDKQNTGGIGSSAEELNKRITEMENKVSGVVNKAYEATKELEKVDGKLERNSMSSITTLTIFSAVILAFTGSITFTSGVFSGMSNVSPYRIVFVTAMIGTIVFNLIFMLLFIVGKMVGKNICCRCPYYSESLEGVVNVCGSGVCEKKEHIPNFGCIMLHKYPYILFVNTILGVIMYYDMILFFINNSEYIQFVIVSDVLKYLVLFFPFLILLLAYIVCQIKKNILYCRTVNAVSLAIAEEYFDDDDESIVASVFKKFSETISRLFSSSQDRKKEIEKILENIPDLTEKKKQRYLIKQLKDISKIKVIKGNKNLMRISFSENRYNKILLKKMAADILEGEQYSTDVDEDIVDVVDSE</sequence>
<feature type="transmembrane region" description="Helical" evidence="1">
    <location>
        <begin position="215"/>
        <end position="238"/>
    </location>
</feature>
<name>A0A564U5V6_9FIRM</name>
<accession>A0A564U5V6</accession>
<evidence type="ECO:0000313" key="3">
    <source>
        <dbReference type="Proteomes" id="UP000363661"/>
    </source>
</evidence>
<dbReference type="RefSeq" id="WP_144367387.1">
    <property type="nucleotide sequence ID" value="NZ_CABHNA010000067.1"/>
</dbReference>
<proteinExistence type="predicted"/>
<evidence type="ECO:0000313" key="2">
    <source>
        <dbReference type="EMBL" id="VUX14792.1"/>
    </source>
</evidence>
<keyword evidence="1" id="KW-0812">Transmembrane</keyword>
<keyword evidence="3" id="KW-1185">Reference proteome</keyword>